<gene>
    <name evidence="6" type="ORF">GCM10010492_64890</name>
</gene>
<evidence type="ECO:0000256" key="4">
    <source>
        <dbReference type="ARBA" id="ARBA00023163"/>
    </source>
</evidence>
<dbReference type="InterPro" id="IPR028082">
    <property type="entry name" value="Peripla_BP_I"/>
</dbReference>
<keyword evidence="2" id="KW-0805">Transcription regulation</keyword>
<dbReference type="CDD" id="cd01392">
    <property type="entry name" value="HTH_LacI"/>
    <property type="match status" value="1"/>
</dbReference>
<dbReference type="Proteomes" id="UP001500416">
    <property type="component" value="Unassembled WGS sequence"/>
</dbReference>
<reference evidence="6 7" key="1">
    <citation type="journal article" date="2019" name="Int. J. Syst. Evol. Microbiol.">
        <title>The Global Catalogue of Microorganisms (GCM) 10K type strain sequencing project: providing services to taxonomists for standard genome sequencing and annotation.</title>
        <authorList>
            <consortium name="The Broad Institute Genomics Platform"/>
            <consortium name="The Broad Institute Genome Sequencing Center for Infectious Disease"/>
            <person name="Wu L."/>
            <person name="Ma J."/>
        </authorList>
    </citation>
    <scope>NUCLEOTIDE SEQUENCE [LARGE SCALE GENOMIC DNA]</scope>
    <source>
        <strain evidence="6 7">JCM 3380</strain>
    </source>
</reference>
<sequence length="351" mass="37498">MTLADVAEASGVSATTASLVLSGRARELRISEAVERRVRATAHELGYRRNTLSVGLRTGRSQTIGFISDTVASSGLAGDMIRGAVEAAHRRGFMVFVGESGGDPVVERALVEAMHDRRVDGIVFAAMYTREVALPEGLHDGPAVLLNATSVSRSTVHSVVPDEVQAGRSAARVVVEAGHRSGVHLIGAGPGVDDIPPNSTAAVERLVGLREVFEAAGVEVVSAQRCPKWMPEDGYAATREVLRHHRPGVLVCFNDRLAFGAYQALGEAGLSVPDDVSVVGFDDHPIASWLRPRLTTVALPHHELGVRAVEVLLGLFERRRRGDRTPVVHRVPMPVREGGSVAPPRTADRAR</sequence>
<evidence type="ECO:0000313" key="7">
    <source>
        <dbReference type="Proteomes" id="UP001500416"/>
    </source>
</evidence>
<dbReference type="CDD" id="cd06288">
    <property type="entry name" value="PBP1_sucrose_transcription_regulator"/>
    <property type="match status" value="1"/>
</dbReference>
<dbReference type="InterPro" id="IPR001761">
    <property type="entry name" value="Peripla_BP/Lac1_sug-bd_dom"/>
</dbReference>
<dbReference type="PANTHER" id="PTHR30146:SF148">
    <property type="entry name" value="HTH-TYPE TRANSCRIPTIONAL REPRESSOR PURR-RELATED"/>
    <property type="match status" value="1"/>
</dbReference>
<protein>
    <submittedName>
        <fullName evidence="6">LacI family DNA-binding transcriptional regulator</fullName>
    </submittedName>
</protein>
<dbReference type="Gene3D" id="1.10.260.40">
    <property type="entry name" value="lambda repressor-like DNA-binding domains"/>
    <property type="match status" value="1"/>
</dbReference>
<evidence type="ECO:0000256" key="2">
    <source>
        <dbReference type="ARBA" id="ARBA00023015"/>
    </source>
</evidence>
<keyword evidence="7" id="KW-1185">Reference proteome</keyword>
<evidence type="ECO:0000256" key="3">
    <source>
        <dbReference type="ARBA" id="ARBA00023125"/>
    </source>
</evidence>
<dbReference type="SUPFAM" id="SSF53822">
    <property type="entry name" value="Periplasmic binding protein-like I"/>
    <property type="match status" value="1"/>
</dbReference>
<evidence type="ECO:0000256" key="1">
    <source>
        <dbReference type="ARBA" id="ARBA00022491"/>
    </source>
</evidence>
<dbReference type="Pfam" id="PF00356">
    <property type="entry name" value="LacI"/>
    <property type="match status" value="1"/>
</dbReference>
<dbReference type="PANTHER" id="PTHR30146">
    <property type="entry name" value="LACI-RELATED TRANSCRIPTIONAL REPRESSOR"/>
    <property type="match status" value="1"/>
</dbReference>
<dbReference type="SMART" id="SM00354">
    <property type="entry name" value="HTH_LACI"/>
    <property type="match status" value="1"/>
</dbReference>
<keyword evidence="1" id="KW-0678">Repressor</keyword>
<proteinExistence type="predicted"/>
<dbReference type="Gene3D" id="3.40.50.2300">
    <property type="match status" value="2"/>
</dbReference>
<dbReference type="PROSITE" id="PS50932">
    <property type="entry name" value="HTH_LACI_2"/>
    <property type="match status" value="1"/>
</dbReference>
<dbReference type="Pfam" id="PF00532">
    <property type="entry name" value="Peripla_BP_1"/>
    <property type="match status" value="1"/>
</dbReference>
<dbReference type="InterPro" id="IPR000843">
    <property type="entry name" value="HTH_LacI"/>
</dbReference>
<dbReference type="SUPFAM" id="SSF47413">
    <property type="entry name" value="lambda repressor-like DNA-binding domains"/>
    <property type="match status" value="1"/>
</dbReference>
<dbReference type="GO" id="GO:0003677">
    <property type="term" value="F:DNA binding"/>
    <property type="evidence" value="ECO:0007669"/>
    <property type="project" value="UniProtKB-KW"/>
</dbReference>
<evidence type="ECO:0000259" key="5">
    <source>
        <dbReference type="PROSITE" id="PS50932"/>
    </source>
</evidence>
<organism evidence="6 7">
    <name type="scientific">Saccharothrix mutabilis subsp. mutabilis</name>
    <dbReference type="NCBI Taxonomy" id="66855"/>
    <lineage>
        <taxon>Bacteria</taxon>
        <taxon>Bacillati</taxon>
        <taxon>Actinomycetota</taxon>
        <taxon>Actinomycetes</taxon>
        <taxon>Pseudonocardiales</taxon>
        <taxon>Pseudonocardiaceae</taxon>
        <taxon>Saccharothrix</taxon>
    </lineage>
</organism>
<keyword evidence="3 6" id="KW-0238">DNA-binding</keyword>
<evidence type="ECO:0000313" key="6">
    <source>
        <dbReference type="EMBL" id="GAA0255120.1"/>
    </source>
</evidence>
<name>A0ABN0UMD8_9PSEU</name>
<accession>A0ABN0UMD8</accession>
<dbReference type="EMBL" id="BAAABU010000023">
    <property type="protein sequence ID" value="GAA0255120.1"/>
    <property type="molecule type" value="Genomic_DNA"/>
</dbReference>
<comment type="caution">
    <text evidence="6">The sequence shown here is derived from an EMBL/GenBank/DDBJ whole genome shotgun (WGS) entry which is preliminary data.</text>
</comment>
<feature type="domain" description="HTH lacI-type" evidence="5">
    <location>
        <begin position="1"/>
        <end position="58"/>
    </location>
</feature>
<dbReference type="InterPro" id="IPR010982">
    <property type="entry name" value="Lambda_DNA-bd_dom_sf"/>
</dbReference>
<keyword evidence="4" id="KW-0804">Transcription</keyword>